<evidence type="ECO:0000313" key="2">
    <source>
        <dbReference type="EMBL" id="PNW87406.1"/>
    </source>
</evidence>
<dbReference type="AlphaFoldDB" id="A0A2K3E3Q5"/>
<dbReference type="RefSeq" id="XP_001694893.2">
    <property type="nucleotide sequence ID" value="XM_001694841.2"/>
</dbReference>
<dbReference type="InParanoid" id="A0A2K3E3Q5"/>
<accession>A0A2K3E3Q5</accession>
<name>A0A2K3E3Q5_CHLRE</name>
<reference evidence="2 3" key="1">
    <citation type="journal article" date="2007" name="Science">
        <title>The Chlamydomonas genome reveals the evolution of key animal and plant functions.</title>
        <authorList>
            <person name="Merchant S.S."/>
            <person name="Prochnik S.E."/>
            <person name="Vallon O."/>
            <person name="Harris E.H."/>
            <person name="Karpowicz S.J."/>
            <person name="Witman G.B."/>
            <person name="Terry A."/>
            <person name="Salamov A."/>
            <person name="Fritz-Laylin L.K."/>
            <person name="Marechal-Drouard L."/>
            <person name="Marshall W.F."/>
            <person name="Qu L.H."/>
            <person name="Nelson D.R."/>
            <person name="Sanderfoot A.A."/>
            <person name="Spalding M.H."/>
            <person name="Kapitonov V.V."/>
            <person name="Ren Q."/>
            <person name="Ferris P."/>
            <person name="Lindquist E."/>
            <person name="Shapiro H."/>
            <person name="Lucas S.M."/>
            <person name="Grimwood J."/>
            <person name="Schmutz J."/>
            <person name="Cardol P."/>
            <person name="Cerutti H."/>
            <person name="Chanfreau G."/>
            <person name="Chen C.L."/>
            <person name="Cognat V."/>
            <person name="Croft M.T."/>
            <person name="Dent R."/>
            <person name="Dutcher S."/>
            <person name="Fernandez E."/>
            <person name="Fukuzawa H."/>
            <person name="Gonzalez-Ballester D."/>
            <person name="Gonzalez-Halphen D."/>
            <person name="Hallmann A."/>
            <person name="Hanikenne M."/>
            <person name="Hippler M."/>
            <person name="Inwood W."/>
            <person name="Jabbari K."/>
            <person name="Kalanon M."/>
            <person name="Kuras R."/>
            <person name="Lefebvre P.A."/>
            <person name="Lemaire S.D."/>
            <person name="Lobanov A.V."/>
            <person name="Lohr M."/>
            <person name="Manuell A."/>
            <person name="Meier I."/>
            <person name="Mets L."/>
            <person name="Mittag M."/>
            <person name="Mittelmeier T."/>
            <person name="Moroney J.V."/>
            <person name="Moseley J."/>
            <person name="Napoli C."/>
            <person name="Nedelcu A.M."/>
            <person name="Niyogi K."/>
            <person name="Novoselov S.V."/>
            <person name="Paulsen I.T."/>
            <person name="Pazour G."/>
            <person name="Purton S."/>
            <person name="Ral J.P."/>
            <person name="Riano-Pachon D.M."/>
            <person name="Riekhof W."/>
            <person name="Rymarquis L."/>
            <person name="Schroda M."/>
            <person name="Stern D."/>
            <person name="Umen J."/>
            <person name="Willows R."/>
            <person name="Wilson N."/>
            <person name="Zimmer S.L."/>
            <person name="Allmer J."/>
            <person name="Balk J."/>
            <person name="Bisova K."/>
            <person name="Chen C.J."/>
            <person name="Elias M."/>
            <person name="Gendler K."/>
            <person name="Hauser C."/>
            <person name="Lamb M.R."/>
            <person name="Ledford H."/>
            <person name="Long J.C."/>
            <person name="Minagawa J."/>
            <person name="Page M.D."/>
            <person name="Pan J."/>
            <person name="Pootakham W."/>
            <person name="Roje S."/>
            <person name="Rose A."/>
            <person name="Stahlberg E."/>
            <person name="Terauchi A.M."/>
            <person name="Yang P."/>
            <person name="Ball S."/>
            <person name="Bowler C."/>
            <person name="Dieckmann C.L."/>
            <person name="Gladyshev V.N."/>
            <person name="Green P."/>
            <person name="Jorgensen R."/>
            <person name="Mayfield S."/>
            <person name="Mueller-Roeber B."/>
            <person name="Rajamani S."/>
            <person name="Sayre R.T."/>
            <person name="Brokstein P."/>
            <person name="Dubchak I."/>
            <person name="Goodstein D."/>
            <person name="Hornick L."/>
            <person name="Huang Y.W."/>
            <person name="Jhaveri J."/>
            <person name="Luo Y."/>
            <person name="Martinez D."/>
            <person name="Ngau W.C."/>
            <person name="Otillar B."/>
            <person name="Poliakov A."/>
            <person name="Porter A."/>
            <person name="Szajkowski L."/>
            <person name="Werner G."/>
            <person name="Zhou K."/>
            <person name="Grigoriev I.V."/>
            <person name="Rokhsar D.S."/>
            <person name="Grossman A.R."/>
        </authorList>
    </citation>
    <scope>NUCLEOTIDE SEQUENCE [LARGE SCALE GENOMIC DNA]</scope>
    <source>
        <strain evidence="3">CC-503</strain>
    </source>
</reference>
<dbReference type="EMBL" id="CM008963">
    <property type="protein sequence ID" value="PNW87406.1"/>
    <property type="molecule type" value="Genomic_DNA"/>
</dbReference>
<dbReference type="OrthoDB" id="10649290at2759"/>
<sequence length="829" mass="82653">MGAVTSCTGRQRTASEGQVPQQLTAGADGFSDEAAPASIHVDGTRDGTTPHRGLAEYAEPCAEPPLLRTIRDLTLPGTACGPDPLDEAAAKAFDLPPERRRTSFYPFALSSRTPSCGCLSEELAMGPADHHGGTGGDYEYTSAMSAPPNGVQAAGAAGPCLIDAYVGSTSDPLWQLGGARVSVTSVASTGGQASVRSLSMPGSHPVSQQAVAHTGFQQAGAMDVEVECEVFERHTYGGGGVRGSGHGGGNGWASDGQRRKGGEEAAATAAAATAGTAASPAAAVAAPARAGARSAGAGSTAVAGRGAATLEGAAIAGENGSSGCILPQLMDLGQRRRHEVADAGHSNSSSIEGWAQGRSEAGGGGAVATSASSPSGRPAEPSGLVPLPPLAPPPSSPPQSQQQPKQPQHLPQGQHAVPCRLRFDMSGGSGASQQALRCSRRSCDGAFAGGSSGGRSHASGRTDGCSSDDDSDVDDLGLVSGALRRAAGAQVTAALTTKSTGMLLQLPGLDSGPHHAHHARHAHAHAPHRHPHHCHQQYDCGDDPHHPQGYHYLHHQQEQDARLARAQARSRSRAGWRHSDCGEYGFAQTAAATMGGDGAGGSTSRRFAECGGDAGECGEGCSSRNRGGSSTCSGAYGSYSGEEAWRVGASGSLGSRTGPLVSARTASVVHGVATYCGQGSADMITSASGGGAGAERSGRTPQFTKSSASLAATAVSLGGAGLLASTGGSTTALAATTGHGTAASLSGPSAGHLRINLRAALPGTVTSRAAMAADLVRCLSHARRHARGGSGSGGDGSGGGASPTASAAPSPLMGEGGYGRARSRRERPN</sequence>
<feature type="region of interest" description="Disordered" evidence="1">
    <location>
        <begin position="1"/>
        <end position="50"/>
    </location>
</feature>
<feature type="compositionally biased region" description="Low complexity" evidence="1">
    <location>
        <begin position="802"/>
        <end position="811"/>
    </location>
</feature>
<evidence type="ECO:0000313" key="3">
    <source>
        <dbReference type="Proteomes" id="UP000006906"/>
    </source>
</evidence>
<organism evidence="2 3">
    <name type="scientific">Chlamydomonas reinhardtii</name>
    <name type="common">Chlamydomonas smithii</name>
    <dbReference type="NCBI Taxonomy" id="3055"/>
    <lineage>
        <taxon>Eukaryota</taxon>
        <taxon>Viridiplantae</taxon>
        <taxon>Chlorophyta</taxon>
        <taxon>core chlorophytes</taxon>
        <taxon>Chlorophyceae</taxon>
        <taxon>CS clade</taxon>
        <taxon>Chlamydomonadales</taxon>
        <taxon>Chlamydomonadaceae</taxon>
        <taxon>Chlamydomonas</taxon>
    </lineage>
</organism>
<feature type="region of interest" description="Disordered" evidence="1">
    <location>
        <begin position="785"/>
        <end position="829"/>
    </location>
</feature>
<feature type="compositionally biased region" description="Polar residues" evidence="1">
    <location>
        <begin position="1"/>
        <end position="24"/>
    </location>
</feature>
<proteinExistence type="predicted"/>
<feature type="compositionally biased region" description="Gly residues" evidence="1">
    <location>
        <begin position="236"/>
        <end position="251"/>
    </location>
</feature>
<feature type="compositionally biased region" description="Basic residues" evidence="1">
    <location>
        <begin position="514"/>
        <end position="535"/>
    </location>
</feature>
<gene>
    <name evidence="2" type="ORF">CHLRE_02g146750v5</name>
</gene>
<feature type="compositionally biased region" description="Gly residues" evidence="1">
    <location>
        <begin position="788"/>
        <end position="801"/>
    </location>
</feature>
<protein>
    <submittedName>
        <fullName evidence="2">Uncharacterized protein</fullName>
    </submittedName>
</protein>
<dbReference type="Proteomes" id="UP000006906">
    <property type="component" value="Chromosome 2"/>
</dbReference>
<feature type="region of interest" description="Disordered" evidence="1">
    <location>
        <begin position="448"/>
        <end position="471"/>
    </location>
</feature>
<keyword evidence="3" id="KW-1185">Reference proteome</keyword>
<feature type="region of interest" description="Disordered" evidence="1">
    <location>
        <begin position="506"/>
        <end position="550"/>
    </location>
</feature>
<dbReference type="GeneID" id="5720529"/>
<evidence type="ECO:0000256" key="1">
    <source>
        <dbReference type="SAM" id="MobiDB-lite"/>
    </source>
</evidence>
<dbReference type="PaxDb" id="3055-EDP02045"/>
<dbReference type="Gramene" id="PNW87406">
    <property type="protein sequence ID" value="PNW87406"/>
    <property type="gene ID" value="CHLRE_02g146750v5"/>
</dbReference>
<feature type="region of interest" description="Disordered" evidence="1">
    <location>
        <begin position="337"/>
        <end position="414"/>
    </location>
</feature>
<feature type="compositionally biased region" description="Low complexity" evidence="1">
    <location>
        <begin position="367"/>
        <end position="385"/>
    </location>
</feature>
<dbReference type="ExpressionAtlas" id="A0A2K3E3Q5">
    <property type="expression patterns" value="baseline"/>
</dbReference>
<feature type="compositionally biased region" description="Low complexity" evidence="1">
    <location>
        <begin position="398"/>
        <end position="414"/>
    </location>
</feature>
<dbReference type="KEGG" id="cre:CHLRE_02g146750v5"/>
<feature type="region of interest" description="Disordered" evidence="1">
    <location>
        <begin position="236"/>
        <end position="262"/>
    </location>
</feature>
<feature type="compositionally biased region" description="Pro residues" evidence="1">
    <location>
        <begin position="386"/>
        <end position="397"/>
    </location>
</feature>